<dbReference type="Proteomes" id="UP000654345">
    <property type="component" value="Unassembled WGS sequence"/>
</dbReference>
<gene>
    <name evidence="11" type="ORF">KSB_95680</name>
</gene>
<evidence type="ECO:0000256" key="2">
    <source>
        <dbReference type="ARBA" id="ARBA00008343"/>
    </source>
</evidence>
<sequence length="242" mass="26939">MGITPGALEHLERVYDLLIGYYGEPTWEPDHDPLGGLVGTILSQHTSDINSGRAYRQLIEKFPTWEEVRDAPTHEVAEAIKSGGLANIKAPRIQSALHTLSEWQQAKGDTRSLSAFLQDELKGQPLEEAWRYLQQMPGVGPKTAACVLLFNMGRPLMPIDTHLHRLTHRLGLIGPKVSADQAHTIFLKALPPEWAYTLHVNLIRHGRTICHAQRPKCPHCPLISECAYAGSVNPEETMLPTK</sequence>
<keyword evidence="11" id="KW-0540">Nuclease</keyword>
<comment type="cofactor">
    <cofactor evidence="1">
        <name>[4Fe-4S] cluster</name>
        <dbReference type="ChEBI" id="CHEBI:49883"/>
    </cofactor>
</comment>
<dbReference type="InterPro" id="IPR023170">
    <property type="entry name" value="HhH_base_excis_C"/>
</dbReference>
<dbReference type="Gene3D" id="1.10.340.30">
    <property type="entry name" value="Hypothetical protein, domain 2"/>
    <property type="match status" value="1"/>
</dbReference>
<comment type="similarity">
    <text evidence="2">Belongs to the Nth/MutY family.</text>
</comment>
<dbReference type="PROSITE" id="PS00764">
    <property type="entry name" value="ENDONUCLEASE_III_1"/>
    <property type="match status" value="1"/>
</dbReference>
<keyword evidence="4" id="KW-0227">DNA damage</keyword>
<dbReference type="PANTHER" id="PTHR47203">
    <property type="match status" value="1"/>
</dbReference>
<dbReference type="EMBL" id="BNJG01000009">
    <property type="protein sequence ID" value="GHO61093.1"/>
    <property type="molecule type" value="Genomic_DNA"/>
</dbReference>
<proteinExistence type="inferred from homology"/>
<name>A0ABQ3V7Z6_9CHLR</name>
<keyword evidence="12" id="KW-1185">Reference proteome</keyword>
<evidence type="ECO:0000256" key="1">
    <source>
        <dbReference type="ARBA" id="ARBA00001966"/>
    </source>
</evidence>
<evidence type="ECO:0000313" key="12">
    <source>
        <dbReference type="Proteomes" id="UP000654345"/>
    </source>
</evidence>
<dbReference type="Pfam" id="PF00730">
    <property type="entry name" value="HhH-GPD"/>
    <property type="match status" value="1"/>
</dbReference>
<dbReference type="Gene3D" id="1.10.1670.10">
    <property type="entry name" value="Helix-hairpin-Helix base-excision DNA repair enzymes (C-terminal)"/>
    <property type="match status" value="1"/>
</dbReference>
<evidence type="ECO:0000256" key="7">
    <source>
        <dbReference type="ARBA" id="ARBA00023014"/>
    </source>
</evidence>
<comment type="caution">
    <text evidence="11">The sequence shown here is derived from an EMBL/GenBank/DDBJ whole genome shotgun (WGS) entry which is preliminary data.</text>
</comment>
<evidence type="ECO:0000256" key="8">
    <source>
        <dbReference type="ARBA" id="ARBA00023204"/>
    </source>
</evidence>
<dbReference type="SMART" id="SM00478">
    <property type="entry name" value="ENDO3c"/>
    <property type="match status" value="1"/>
</dbReference>
<evidence type="ECO:0000313" key="11">
    <source>
        <dbReference type="EMBL" id="GHO61093.1"/>
    </source>
</evidence>
<evidence type="ECO:0000256" key="6">
    <source>
        <dbReference type="ARBA" id="ARBA00023004"/>
    </source>
</evidence>
<evidence type="ECO:0000256" key="9">
    <source>
        <dbReference type="ARBA" id="ARBA00023295"/>
    </source>
</evidence>
<feature type="domain" description="HhH-GPD" evidence="10">
    <location>
        <begin position="42"/>
        <end position="208"/>
    </location>
</feature>
<evidence type="ECO:0000259" key="10">
    <source>
        <dbReference type="SMART" id="SM00478"/>
    </source>
</evidence>
<dbReference type="PIRSF" id="PIRSF001435">
    <property type="entry name" value="Nth"/>
    <property type="match status" value="1"/>
</dbReference>
<dbReference type="RefSeq" id="WP_201377088.1">
    <property type="nucleotide sequence ID" value="NZ_BNJG01000009.1"/>
</dbReference>
<reference evidence="11 12" key="1">
    <citation type="journal article" date="2021" name="Int. J. Syst. Evol. Microbiol.">
        <title>Reticulibacter mediterranei gen. nov., sp. nov., within the new family Reticulibacteraceae fam. nov., and Ktedonospora formicarum gen. nov., sp. nov., Ktedonobacter robiniae sp. nov., Dictyobacter formicarum sp. nov. and Dictyobacter arantiisoli sp. nov., belonging to the class Ktedonobacteria.</title>
        <authorList>
            <person name="Yabe S."/>
            <person name="Zheng Y."/>
            <person name="Wang C.M."/>
            <person name="Sakai Y."/>
            <person name="Abe K."/>
            <person name="Yokota A."/>
            <person name="Donadio S."/>
            <person name="Cavaletti L."/>
            <person name="Monciardini P."/>
        </authorList>
    </citation>
    <scope>NUCLEOTIDE SEQUENCE [LARGE SCALE GENOMIC DNA]</scope>
    <source>
        <strain evidence="11 12">SOSP1-30</strain>
    </source>
</reference>
<evidence type="ECO:0000256" key="4">
    <source>
        <dbReference type="ARBA" id="ARBA00022763"/>
    </source>
</evidence>
<keyword evidence="9" id="KW-0326">Glycosidase</keyword>
<evidence type="ECO:0000256" key="5">
    <source>
        <dbReference type="ARBA" id="ARBA00022801"/>
    </source>
</evidence>
<dbReference type="CDD" id="cd00056">
    <property type="entry name" value="ENDO3c"/>
    <property type="match status" value="1"/>
</dbReference>
<keyword evidence="8" id="KW-0234">DNA repair</keyword>
<keyword evidence="3" id="KW-0479">Metal-binding</keyword>
<dbReference type="PANTHER" id="PTHR47203:SF1">
    <property type="entry name" value="HYPOTHETICAL BASE EXCISION DNA REPAIR PROTEIN (EUROFUNG)"/>
    <property type="match status" value="1"/>
</dbReference>
<keyword evidence="6" id="KW-0408">Iron</keyword>
<dbReference type="InterPro" id="IPR003265">
    <property type="entry name" value="HhH-GPD_domain"/>
</dbReference>
<accession>A0ABQ3V7Z6</accession>
<dbReference type="InterPro" id="IPR004035">
    <property type="entry name" value="Endouclease-III_FeS-bd_BS"/>
</dbReference>
<keyword evidence="11" id="KW-0255">Endonuclease</keyword>
<dbReference type="GO" id="GO:0004519">
    <property type="term" value="F:endonuclease activity"/>
    <property type="evidence" value="ECO:0007669"/>
    <property type="project" value="UniProtKB-KW"/>
</dbReference>
<keyword evidence="5" id="KW-0378">Hydrolase</keyword>
<keyword evidence="7" id="KW-0411">Iron-sulfur</keyword>
<organism evidence="11 12">
    <name type="scientific">Ktedonobacter robiniae</name>
    <dbReference type="NCBI Taxonomy" id="2778365"/>
    <lineage>
        <taxon>Bacteria</taxon>
        <taxon>Bacillati</taxon>
        <taxon>Chloroflexota</taxon>
        <taxon>Ktedonobacteria</taxon>
        <taxon>Ktedonobacterales</taxon>
        <taxon>Ktedonobacteraceae</taxon>
        <taxon>Ktedonobacter</taxon>
    </lineage>
</organism>
<dbReference type="SUPFAM" id="SSF48150">
    <property type="entry name" value="DNA-glycosylase"/>
    <property type="match status" value="1"/>
</dbReference>
<protein>
    <submittedName>
        <fullName evidence="11">Endonuclease III</fullName>
    </submittedName>
</protein>
<dbReference type="InterPro" id="IPR011257">
    <property type="entry name" value="DNA_glycosylase"/>
</dbReference>
<evidence type="ECO:0000256" key="3">
    <source>
        <dbReference type="ARBA" id="ARBA00022723"/>
    </source>
</evidence>